<dbReference type="InterPro" id="IPR045082">
    <property type="entry name" value="ATP_syn_F0_a_bact/chloroplast"/>
</dbReference>
<evidence type="ECO:0000256" key="6">
    <source>
        <dbReference type="ARBA" id="ARBA00022781"/>
    </source>
</evidence>
<dbReference type="HAMAP" id="MF_01393">
    <property type="entry name" value="ATP_synth_a_bact"/>
    <property type="match status" value="1"/>
</dbReference>
<evidence type="ECO:0000256" key="4">
    <source>
        <dbReference type="ARBA" id="ARBA00022547"/>
    </source>
</evidence>
<evidence type="ECO:0000256" key="5">
    <source>
        <dbReference type="ARBA" id="ARBA00022692"/>
    </source>
</evidence>
<dbReference type="Gene3D" id="1.20.120.220">
    <property type="entry name" value="ATP synthase, F0 complex, subunit A"/>
    <property type="match status" value="1"/>
</dbReference>
<comment type="similarity">
    <text evidence="2 11 12">Belongs to the ATPase A chain family.</text>
</comment>
<feature type="transmembrane region" description="Helical" evidence="11">
    <location>
        <begin position="25"/>
        <end position="41"/>
    </location>
</feature>
<organism evidence="13 14">
    <name type="scientific">Acidaminobacter hydrogenoformans DSM 2784</name>
    <dbReference type="NCBI Taxonomy" id="1120920"/>
    <lineage>
        <taxon>Bacteria</taxon>
        <taxon>Bacillati</taxon>
        <taxon>Bacillota</taxon>
        <taxon>Clostridia</taxon>
        <taxon>Peptostreptococcales</taxon>
        <taxon>Acidaminobacteraceae</taxon>
        <taxon>Acidaminobacter</taxon>
    </lineage>
</organism>
<keyword evidence="7 11" id="KW-1133">Transmembrane helix</keyword>
<dbReference type="SUPFAM" id="SSF81336">
    <property type="entry name" value="F1F0 ATP synthase subunit A"/>
    <property type="match status" value="1"/>
</dbReference>
<dbReference type="InterPro" id="IPR000568">
    <property type="entry name" value="ATP_synth_F0_asu"/>
</dbReference>
<evidence type="ECO:0000313" key="14">
    <source>
        <dbReference type="Proteomes" id="UP000199208"/>
    </source>
</evidence>
<evidence type="ECO:0000256" key="12">
    <source>
        <dbReference type="RuleBase" id="RU000483"/>
    </source>
</evidence>
<dbReference type="GO" id="GO:0005886">
    <property type="term" value="C:plasma membrane"/>
    <property type="evidence" value="ECO:0007669"/>
    <property type="project" value="UniProtKB-SubCell"/>
</dbReference>
<gene>
    <name evidence="11" type="primary">atpB</name>
    <name evidence="13" type="ORF">SAMN03080599_02352</name>
</gene>
<proteinExistence type="inferred from homology"/>
<feature type="transmembrane region" description="Helical" evidence="11">
    <location>
        <begin position="214"/>
        <end position="232"/>
    </location>
</feature>
<sequence length="233" mass="25472">MGTEGFGPRIVELPFGIQVTETVTVTWWIMAGIILLAWLGARNLQMVPGKRQIVVETIVKMINNLTKQTMGEKNMKFAPYIGTLMIFLAVANLAGLLGLRPPTADINTTLALALITFLMIHAFGIRSKGVGKYLKGFFEPFFLLFPINLLGEVATPISLSFRLFGNIVGGLIIMSLLYGALGGFTSALINLNIPLLAVGVPAVFHIYFDLFSGLLQSFIFTMLTMVYVSMAMD</sequence>
<dbReference type="NCBIfam" id="TIGR01131">
    <property type="entry name" value="ATP_synt_6_or_A"/>
    <property type="match status" value="1"/>
</dbReference>
<dbReference type="GO" id="GO:0045259">
    <property type="term" value="C:proton-transporting ATP synthase complex"/>
    <property type="evidence" value="ECO:0007669"/>
    <property type="project" value="UniProtKB-KW"/>
</dbReference>
<dbReference type="GO" id="GO:0042777">
    <property type="term" value="P:proton motive force-driven plasma membrane ATP synthesis"/>
    <property type="evidence" value="ECO:0007669"/>
    <property type="project" value="TreeGrafter"/>
</dbReference>
<name>A0A1G5S363_9FIRM</name>
<reference evidence="13 14" key="1">
    <citation type="submission" date="2016-10" db="EMBL/GenBank/DDBJ databases">
        <authorList>
            <person name="de Groot N.N."/>
        </authorList>
    </citation>
    <scope>NUCLEOTIDE SEQUENCE [LARGE SCALE GENOMIC DNA]</scope>
    <source>
        <strain evidence="13 14">DSM 2784</strain>
    </source>
</reference>
<comment type="subcellular location">
    <subcellularLocation>
        <location evidence="11 12">Cell membrane</location>
        <topology evidence="11 12">Multi-pass membrane protein</topology>
    </subcellularLocation>
    <subcellularLocation>
        <location evidence="1">Membrane</location>
        <topology evidence="1">Multi-pass membrane protein</topology>
    </subcellularLocation>
</comment>
<evidence type="ECO:0000256" key="2">
    <source>
        <dbReference type="ARBA" id="ARBA00006810"/>
    </source>
</evidence>
<evidence type="ECO:0000256" key="8">
    <source>
        <dbReference type="ARBA" id="ARBA00023065"/>
    </source>
</evidence>
<feature type="transmembrane region" description="Helical" evidence="11">
    <location>
        <begin position="106"/>
        <end position="125"/>
    </location>
</feature>
<dbReference type="PROSITE" id="PS00449">
    <property type="entry name" value="ATPASE_A"/>
    <property type="match status" value="1"/>
</dbReference>
<keyword evidence="9 11" id="KW-0472">Membrane</keyword>
<feature type="transmembrane region" description="Helical" evidence="11">
    <location>
        <begin position="137"/>
        <end position="157"/>
    </location>
</feature>
<evidence type="ECO:0000313" key="13">
    <source>
        <dbReference type="EMBL" id="SCZ80598.1"/>
    </source>
</evidence>
<comment type="function">
    <text evidence="11 12">Key component of the proton channel; it plays a direct role in the translocation of protons across the membrane.</text>
</comment>
<keyword evidence="14" id="KW-1185">Reference proteome</keyword>
<dbReference type="PANTHER" id="PTHR42823">
    <property type="entry name" value="ATP SYNTHASE SUBUNIT A, CHLOROPLASTIC"/>
    <property type="match status" value="1"/>
</dbReference>
<evidence type="ECO:0000256" key="10">
    <source>
        <dbReference type="ARBA" id="ARBA00023310"/>
    </source>
</evidence>
<dbReference type="RefSeq" id="WP_170829427.1">
    <property type="nucleotide sequence ID" value="NZ_FMWL01000013.1"/>
</dbReference>
<dbReference type="InterPro" id="IPR035908">
    <property type="entry name" value="F0_ATP_A_sf"/>
</dbReference>
<keyword evidence="4 11" id="KW-0138">CF(0)</keyword>
<dbReference type="Proteomes" id="UP000199208">
    <property type="component" value="Unassembled WGS sequence"/>
</dbReference>
<keyword evidence="3 11" id="KW-0813">Transport</keyword>
<dbReference type="InterPro" id="IPR023011">
    <property type="entry name" value="ATP_synth_F0_asu_AS"/>
</dbReference>
<feature type="transmembrane region" description="Helical" evidence="11">
    <location>
        <begin position="163"/>
        <end position="181"/>
    </location>
</feature>
<dbReference type="PANTHER" id="PTHR42823:SF3">
    <property type="entry name" value="ATP SYNTHASE SUBUNIT A, CHLOROPLASTIC"/>
    <property type="match status" value="1"/>
</dbReference>
<keyword evidence="10 11" id="KW-0066">ATP synthesis</keyword>
<evidence type="ECO:0000256" key="3">
    <source>
        <dbReference type="ARBA" id="ARBA00022448"/>
    </source>
</evidence>
<dbReference type="GO" id="GO:0046933">
    <property type="term" value="F:proton-transporting ATP synthase activity, rotational mechanism"/>
    <property type="evidence" value="ECO:0007669"/>
    <property type="project" value="UniProtKB-UniRule"/>
</dbReference>
<keyword evidence="11" id="KW-1003">Cell membrane</keyword>
<protein>
    <recommendedName>
        <fullName evidence="11 12">ATP synthase subunit a</fullName>
    </recommendedName>
    <alternativeName>
        <fullName evidence="11">ATP synthase F0 sector subunit a</fullName>
    </alternativeName>
    <alternativeName>
        <fullName evidence="11">F-ATPase subunit 6</fullName>
    </alternativeName>
</protein>
<dbReference type="AlphaFoldDB" id="A0A1G5S363"/>
<keyword evidence="5 11" id="KW-0812">Transmembrane</keyword>
<dbReference type="PRINTS" id="PR00123">
    <property type="entry name" value="ATPASEA"/>
</dbReference>
<evidence type="ECO:0000256" key="1">
    <source>
        <dbReference type="ARBA" id="ARBA00004141"/>
    </source>
</evidence>
<keyword evidence="8 11" id="KW-0406">Ion transport</keyword>
<evidence type="ECO:0000256" key="9">
    <source>
        <dbReference type="ARBA" id="ARBA00023136"/>
    </source>
</evidence>
<accession>A0A1G5S363</accession>
<dbReference type="EMBL" id="FMWL01000013">
    <property type="protein sequence ID" value="SCZ80598.1"/>
    <property type="molecule type" value="Genomic_DNA"/>
</dbReference>
<dbReference type="STRING" id="1120920.SAMN03080599_02352"/>
<dbReference type="CDD" id="cd00310">
    <property type="entry name" value="ATP-synt_Fo_a_6"/>
    <property type="match status" value="1"/>
</dbReference>
<evidence type="ECO:0000256" key="11">
    <source>
        <dbReference type="HAMAP-Rule" id="MF_01393"/>
    </source>
</evidence>
<dbReference type="Pfam" id="PF00119">
    <property type="entry name" value="ATP-synt_A"/>
    <property type="match status" value="1"/>
</dbReference>
<feature type="transmembrane region" description="Helical" evidence="11">
    <location>
        <begin position="77"/>
        <end position="100"/>
    </location>
</feature>
<evidence type="ECO:0000256" key="7">
    <source>
        <dbReference type="ARBA" id="ARBA00022989"/>
    </source>
</evidence>
<keyword evidence="6 11" id="KW-0375">Hydrogen ion transport</keyword>